<dbReference type="GeneID" id="70221709"/>
<proteinExistence type="predicted"/>
<gene>
    <name evidence="1" type="ORF">BKA55DRAFT_557021</name>
</gene>
<comment type="caution">
    <text evidence="1">The sequence shown here is derived from an EMBL/GenBank/DDBJ whole genome shotgun (WGS) entry which is preliminary data.</text>
</comment>
<evidence type="ECO:0000313" key="1">
    <source>
        <dbReference type="EMBL" id="KAH7264788.1"/>
    </source>
</evidence>
<dbReference type="Proteomes" id="UP000720189">
    <property type="component" value="Unassembled WGS sequence"/>
</dbReference>
<sequence length="60" mass="7097">MPCVQYIYGNLGNPDCRLHDRTNRKIIQSLTRLKSLINTHRILQYLTPKSQFSWLLIVIL</sequence>
<reference evidence="1" key="1">
    <citation type="journal article" date="2021" name="Nat. Commun.">
        <title>Genetic determinants of endophytism in the Arabidopsis root mycobiome.</title>
        <authorList>
            <person name="Mesny F."/>
            <person name="Miyauchi S."/>
            <person name="Thiergart T."/>
            <person name="Pickel B."/>
            <person name="Atanasova L."/>
            <person name="Karlsson M."/>
            <person name="Huettel B."/>
            <person name="Barry K.W."/>
            <person name="Haridas S."/>
            <person name="Chen C."/>
            <person name="Bauer D."/>
            <person name="Andreopoulos W."/>
            <person name="Pangilinan J."/>
            <person name="LaButti K."/>
            <person name="Riley R."/>
            <person name="Lipzen A."/>
            <person name="Clum A."/>
            <person name="Drula E."/>
            <person name="Henrissat B."/>
            <person name="Kohler A."/>
            <person name="Grigoriev I.V."/>
            <person name="Martin F.M."/>
            <person name="Hacquard S."/>
        </authorList>
    </citation>
    <scope>NUCLEOTIDE SEQUENCE</scope>
    <source>
        <strain evidence="1">MPI-CAGE-AT-0023</strain>
    </source>
</reference>
<dbReference type="EMBL" id="JAGMUX010000003">
    <property type="protein sequence ID" value="KAH7264788.1"/>
    <property type="molecule type" value="Genomic_DNA"/>
</dbReference>
<name>A0A9P9HX37_FUSRE</name>
<dbReference type="RefSeq" id="XP_046053523.1">
    <property type="nucleotide sequence ID" value="XM_046191755.1"/>
</dbReference>
<dbReference type="AlphaFoldDB" id="A0A9P9HX37"/>
<protein>
    <submittedName>
        <fullName evidence="1">Uncharacterized protein</fullName>
    </submittedName>
</protein>
<accession>A0A9P9HX37</accession>
<keyword evidence="2" id="KW-1185">Reference proteome</keyword>
<evidence type="ECO:0000313" key="2">
    <source>
        <dbReference type="Proteomes" id="UP000720189"/>
    </source>
</evidence>
<organism evidence="1 2">
    <name type="scientific">Fusarium redolens</name>
    <dbReference type="NCBI Taxonomy" id="48865"/>
    <lineage>
        <taxon>Eukaryota</taxon>
        <taxon>Fungi</taxon>
        <taxon>Dikarya</taxon>
        <taxon>Ascomycota</taxon>
        <taxon>Pezizomycotina</taxon>
        <taxon>Sordariomycetes</taxon>
        <taxon>Hypocreomycetidae</taxon>
        <taxon>Hypocreales</taxon>
        <taxon>Nectriaceae</taxon>
        <taxon>Fusarium</taxon>
        <taxon>Fusarium redolens species complex</taxon>
    </lineage>
</organism>